<dbReference type="InterPro" id="IPR023365">
    <property type="entry name" value="Sortase_dom-sf"/>
</dbReference>
<dbReference type="Gene3D" id="2.40.260.10">
    <property type="entry name" value="Sortase"/>
    <property type="match status" value="1"/>
</dbReference>
<keyword evidence="5" id="KW-1185">Reference proteome</keyword>
<protein>
    <submittedName>
        <fullName evidence="4">Sortase</fullName>
    </submittedName>
</protein>
<evidence type="ECO:0000313" key="5">
    <source>
        <dbReference type="Proteomes" id="UP001499882"/>
    </source>
</evidence>
<keyword evidence="3" id="KW-0472">Membrane</keyword>
<sequence length="306" mass="31031">MTALYAGPPTVLHTGTVDASPPPGAGEREPVRIGSSQVLLAVALLVAWFLLYLFVFSGIEQGHAQSELYEEIRTELAEGTAPTGAPIAAGSPVAVLSIPGAGIDDIVVVEGSRPAQLQDGPGHVLGSVLPGQRGVSVIAGRSLSFGGPFADIADLPYGAPITVTTGQGSFAYEVVSVRTKGDPMPAAPPADGARLTLVTSQRGSGMAGLQAAQSLYVDAVLTDGAVAGGPVATKDVGVPLMSGGLDTATLALLALSLQLLVLALVGFVWSWLKWSRSAAWIALGPCVLAALWLVSSIGTRLLPGLI</sequence>
<dbReference type="EMBL" id="BAABKN010000029">
    <property type="protein sequence ID" value="GAA4753982.1"/>
    <property type="molecule type" value="Genomic_DNA"/>
</dbReference>
<feature type="region of interest" description="Disordered" evidence="2">
    <location>
        <begin position="1"/>
        <end position="29"/>
    </location>
</feature>
<gene>
    <name evidence="4" type="ORF">GCM10023350_44150</name>
</gene>
<feature type="transmembrane region" description="Helical" evidence="3">
    <location>
        <begin position="250"/>
        <end position="272"/>
    </location>
</feature>
<dbReference type="RefSeq" id="WP_345529226.1">
    <property type="nucleotide sequence ID" value="NZ_BAABKN010000029.1"/>
</dbReference>
<proteinExistence type="predicted"/>
<evidence type="ECO:0000256" key="1">
    <source>
        <dbReference type="ARBA" id="ARBA00022801"/>
    </source>
</evidence>
<accession>A0ABP8ZDV4</accession>
<dbReference type="InterPro" id="IPR042003">
    <property type="entry name" value="Sortase_E"/>
</dbReference>
<feature type="transmembrane region" description="Helical" evidence="3">
    <location>
        <begin position="278"/>
        <end position="302"/>
    </location>
</feature>
<evidence type="ECO:0000256" key="3">
    <source>
        <dbReference type="SAM" id="Phobius"/>
    </source>
</evidence>
<dbReference type="CDD" id="cd05830">
    <property type="entry name" value="Sortase_E"/>
    <property type="match status" value="1"/>
</dbReference>
<dbReference type="Pfam" id="PF04203">
    <property type="entry name" value="Sortase"/>
    <property type="match status" value="1"/>
</dbReference>
<feature type="transmembrane region" description="Helical" evidence="3">
    <location>
        <begin position="38"/>
        <end position="59"/>
    </location>
</feature>
<evidence type="ECO:0000256" key="2">
    <source>
        <dbReference type="SAM" id="MobiDB-lite"/>
    </source>
</evidence>
<keyword evidence="3" id="KW-1133">Transmembrane helix</keyword>
<keyword evidence="3" id="KW-0812">Transmembrane</keyword>
<comment type="caution">
    <text evidence="4">The sequence shown here is derived from an EMBL/GenBank/DDBJ whole genome shotgun (WGS) entry which is preliminary data.</text>
</comment>
<evidence type="ECO:0000313" key="4">
    <source>
        <dbReference type="EMBL" id="GAA4753982.1"/>
    </source>
</evidence>
<name>A0ABP8ZDV4_9ACTN</name>
<reference evidence="5" key="1">
    <citation type="journal article" date="2019" name="Int. J. Syst. Evol. Microbiol.">
        <title>The Global Catalogue of Microorganisms (GCM) 10K type strain sequencing project: providing services to taxonomists for standard genome sequencing and annotation.</title>
        <authorList>
            <consortium name="The Broad Institute Genomics Platform"/>
            <consortium name="The Broad Institute Genome Sequencing Center for Infectious Disease"/>
            <person name="Wu L."/>
            <person name="Ma J."/>
        </authorList>
    </citation>
    <scope>NUCLEOTIDE SEQUENCE [LARGE SCALE GENOMIC DNA]</scope>
    <source>
        <strain evidence="5">JCM 18532</strain>
    </source>
</reference>
<keyword evidence="1" id="KW-0378">Hydrolase</keyword>
<dbReference type="Proteomes" id="UP001499882">
    <property type="component" value="Unassembled WGS sequence"/>
</dbReference>
<dbReference type="SUPFAM" id="SSF63817">
    <property type="entry name" value="Sortase"/>
    <property type="match status" value="1"/>
</dbReference>
<dbReference type="InterPro" id="IPR005754">
    <property type="entry name" value="Sortase"/>
</dbReference>
<organism evidence="4 5">
    <name type="scientific">Nocardioides endophyticus</name>
    <dbReference type="NCBI Taxonomy" id="1353775"/>
    <lineage>
        <taxon>Bacteria</taxon>
        <taxon>Bacillati</taxon>
        <taxon>Actinomycetota</taxon>
        <taxon>Actinomycetes</taxon>
        <taxon>Propionibacteriales</taxon>
        <taxon>Nocardioidaceae</taxon>
        <taxon>Nocardioides</taxon>
    </lineage>
</organism>